<dbReference type="KEGG" id="chk:D4L85_04520"/>
<proteinExistence type="predicted"/>
<evidence type="ECO:0000259" key="5">
    <source>
        <dbReference type="SMART" id="SM00563"/>
    </source>
</evidence>
<sequence length="242" mass="27844">MKILRGIHTAWGSLVFGILFLVLLPLFLIPIVFPSQYKLVGILNRWWARLLFTFIGVPFRTEYRATLDPKRQYIFCSNHFSYLDIPAMGLAPHNAIFVGKSGIETVPLFGWMYGKLHITVDRKKLKSRYTSVKRSMEAIDEGKNLIIFPEGGIVTKKDPVMAPFKDGAFRVAIEKQIPIVPVTIPYNWIILPPDEFLLRWHPLSVIFHQPLETTGLTAKDIDTLKQQVFTTIEQELKQHLKK</sequence>
<organism evidence="6 7">
    <name type="scientific">Chryseolinea soli</name>
    <dbReference type="NCBI Taxonomy" id="2321403"/>
    <lineage>
        <taxon>Bacteria</taxon>
        <taxon>Pseudomonadati</taxon>
        <taxon>Bacteroidota</taxon>
        <taxon>Cytophagia</taxon>
        <taxon>Cytophagales</taxon>
        <taxon>Fulvivirgaceae</taxon>
        <taxon>Chryseolinea</taxon>
    </lineage>
</organism>
<evidence type="ECO:0000256" key="1">
    <source>
        <dbReference type="ARBA" id="ARBA00005189"/>
    </source>
</evidence>
<keyword evidence="7" id="KW-1185">Reference proteome</keyword>
<evidence type="ECO:0000256" key="3">
    <source>
        <dbReference type="ARBA" id="ARBA00023315"/>
    </source>
</evidence>
<evidence type="ECO:0000313" key="7">
    <source>
        <dbReference type="Proteomes" id="UP000266183"/>
    </source>
</evidence>
<dbReference type="GO" id="GO:0006654">
    <property type="term" value="P:phosphatidic acid biosynthetic process"/>
    <property type="evidence" value="ECO:0007669"/>
    <property type="project" value="TreeGrafter"/>
</dbReference>
<dbReference type="AlphaFoldDB" id="A0A385SHG4"/>
<dbReference type="OrthoDB" id="9803035at2"/>
<name>A0A385SHG4_9BACT</name>
<reference evidence="7" key="1">
    <citation type="submission" date="2018-09" db="EMBL/GenBank/DDBJ databases">
        <title>Chryseolinea sp. KIS68-18 isolated from soil.</title>
        <authorList>
            <person name="Weon H.-Y."/>
            <person name="Kwon S.-W."/>
            <person name="Lee S.A."/>
        </authorList>
    </citation>
    <scope>NUCLEOTIDE SEQUENCE [LARGE SCALE GENOMIC DNA]</scope>
    <source>
        <strain evidence="7">KIS68-18</strain>
    </source>
</reference>
<dbReference type="RefSeq" id="WP_119753195.1">
    <property type="nucleotide sequence ID" value="NZ_CP032382.1"/>
</dbReference>
<keyword evidence="4" id="KW-0812">Transmembrane</keyword>
<dbReference type="EMBL" id="CP032382">
    <property type="protein sequence ID" value="AYB29886.1"/>
    <property type="molecule type" value="Genomic_DNA"/>
</dbReference>
<dbReference type="GO" id="GO:0003841">
    <property type="term" value="F:1-acylglycerol-3-phosphate O-acyltransferase activity"/>
    <property type="evidence" value="ECO:0007669"/>
    <property type="project" value="TreeGrafter"/>
</dbReference>
<keyword evidence="4" id="KW-0472">Membrane</keyword>
<gene>
    <name evidence="6" type="ORF">D4L85_04520</name>
</gene>
<keyword evidence="4" id="KW-1133">Transmembrane helix</keyword>
<evidence type="ECO:0000313" key="6">
    <source>
        <dbReference type="EMBL" id="AYB29886.1"/>
    </source>
</evidence>
<protein>
    <submittedName>
        <fullName evidence="6">1-acyl-sn-glycerol-3-phosphate acyltransferase</fullName>
    </submittedName>
</protein>
<dbReference type="SUPFAM" id="SSF69593">
    <property type="entry name" value="Glycerol-3-phosphate (1)-acyltransferase"/>
    <property type="match status" value="1"/>
</dbReference>
<dbReference type="PANTHER" id="PTHR10434">
    <property type="entry name" value="1-ACYL-SN-GLYCEROL-3-PHOSPHATE ACYLTRANSFERASE"/>
    <property type="match status" value="1"/>
</dbReference>
<comment type="pathway">
    <text evidence="1">Lipid metabolism.</text>
</comment>
<dbReference type="InterPro" id="IPR002123">
    <property type="entry name" value="Plipid/glycerol_acylTrfase"/>
</dbReference>
<dbReference type="PANTHER" id="PTHR10434:SF11">
    <property type="entry name" value="1-ACYL-SN-GLYCEROL-3-PHOSPHATE ACYLTRANSFERASE"/>
    <property type="match status" value="1"/>
</dbReference>
<accession>A0A385SHG4</accession>
<dbReference type="Pfam" id="PF01553">
    <property type="entry name" value="Acyltransferase"/>
    <property type="match status" value="1"/>
</dbReference>
<dbReference type="CDD" id="cd07989">
    <property type="entry name" value="LPLAT_AGPAT-like"/>
    <property type="match status" value="1"/>
</dbReference>
<feature type="domain" description="Phospholipid/glycerol acyltransferase" evidence="5">
    <location>
        <begin position="73"/>
        <end position="187"/>
    </location>
</feature>
<evidence type="ECO:0000256" key="4">
    <source>
        <dbReference type="SAM" id="Phobius"/>
    </source>
</evidence>
<dbReference type="SMART" id="SM00563">
    <property type="entry name" value="PlsC"/>
    <property type="match status" value="1"/>
</dbReference>
<evidence type="ECO:0000256" key="2">
    <source>
        <dbReference type="ARBA" id="ARBA00022679"/>
    </source>
</evidence>
<keyword evidence="3 6" id="KW-0012">Acyltransferase</keyword>
<keyword evidence="2 6" id="KW-0808">Transferase</keyword>
<feature type="transmembrane region" description="Helical" evidence="4">
    <location>
        <begin position="12"/>
        <end position="34"/>
    </location>
</feature>
<dbReference type="Proteomes" id="UP000266183">
    <property type="component" value="Chromosome"/>
</dbReference>